<feature type="region of interest" description="Disordered" evidence="2">
    <location>
        <begin position="640"/>
        <end position="659"/>
    </location>
</feature>
<evidence type="ECO:0000256" key="2">
    <source>
        <dbReference type="SAM" id="MobiDB-lite"/>
    </source>
</evidence>
<gene>
    <name evidence="3" type="ORF">QBC38DRAFT_38824</name>
</gene>
<feature type="compositionally biased region" description="Polar residues" evidence="2">
    <location>
        <begin position="377"/>
        <end position="388"/>
    </location>
</feature>
<evidence type="ECO:0000256" key="1">
    <source>
        <dbReference type="SAM" id="Coils"/>
    </source>
</evidence>
<feature type="compositionally biased region" description="Polar residues" evidence="2">
    <location>
        <begin position="423"/>
        <end position="439"/>
    </location>
</feature>
<dbReference type="PANTHER" id="PTHR42023:SF1">
    <property type="entry name" value="BHLH DOMAIN-CONTAINING PROTEIN"/>
    <property type="match status" value="1"/>
</dbReference>
<feature type="compositionally biased region" description="Polar residues" evidence="2">
    <location>
        <begin position="201"/>
        <end position="224"/>
    </location>
</feature>
<feature type="coiled-coil region" evidence="1">
    <location>
        <begin position="704"/>
        <end position="731"/>
    </location>
</feature>
<feature type="compositionally biased region" description="Pro residues" evidence="2">
    <location>
        <begin position="77"/>
        <end position="88"/>
    </location>
</feature>
<feature type="compositionally biased region" description="Low complexity" evidence="2">
    <location>
        <begin position="293"/>
        <end position="306"/>
    </location>
</feature>
<feature type="region of interest" description="Disordered" evidence="2">
    <location>
        <begin position="371"/>
        <end position="454"/>
    </location>
</feature>
<accession>A0AAN7GSU9</accession>
<feature type="region of interest" description="Disordered" evidence="2">
    <location>
        <begin position="139"/>
        <end position="350"/>
    </location>
</feature>
<proteinExistence type="predicted"/>
<evidence type="ECO:0000313" key="3">
    <source>
        <dbReference type="EMBL" id="KAK4223758.1"/>
    </source>
</evidence>
<comment type="caution">
    <text evidence="3">The sequence shown here is derived from an EMBL/GenBank/DDBJ whole genome shotgun (WGS) entry which is preliminary data.</text>
</comment>
<reference evidence="3" key="1">
    <citation type="journal article" date="2023" name="Mol. Phylogenet. Evol.">
        <title>Genome-scale phylogeny and comparative genomics of the fungal order Sordariales.</title>
        <authorList>
            <person name="Hensen N."/>
            <person name="Bonometti L."/>
            <person name="Westerberg I."/>
            <person name="Brannstrom I.O."/>
            <person name="Guillou S."/>
            <person name="Cros-Aarteil S."/>
            <person name="Calhoun S."/>
            <person name="Haridas S."/>
            <person name="Kuo A."/>
            <person name="Mondo S."/>
            <person name="Pangilinan J."/>
            <person name="Riley R."/>
            <person name="LaButti K."/>
            <person name="Andreopoulos B."/>
            <person name="Lipzen A."/>
            <person name="Chen C."/>
            <person name="Yan M."/>
            <person name="Daum C."/>
            <person name="Ng V."/>
            <person name="Clum A."/>
            <person name="Steindorff A."/>
            <person name="Ohm R.A."/>
            <person name="Martin F."/>
            <person name="Silar P."/>
            <person name="Natvig D.O."/>
            <person name="Lalanne C."/>
            <person name="Gautier V."/>
            <person name="Ament-Velasquez S.L."/>
            <person name="Kruys A."/>
            <person name="Hutchinson M.I."/>
            <person name="Powell A.J."/>
            <person name="Barry K."/>
            <person name="Miller A.N."/>
            <person name="Grigoriev I.V."/>
            <person name="Debuchy R."/>
            <person name="Gladieux P."/>
            <person name="Hiltunen Thoren M."/>
            <person name="Johannesson H."/>
        </authorList>
    </citation>
    <scope>NUCLEOTIDE SEQUENCE</scope>
    <source>
        <strain evidence="3">CBS 990.96</strain>
    </source>
</reference>
<feature type="region of interest" description="Disordered" evidence="2">
    <location>
        <begin position="557"/>
        <end position="584"/>
    </location>
</feature>
<protein>
    <submittedName>
        <fullName evidence="3">Uncharacterized protein</fullName>
    </submittedName>
</protein>
<keyword evidence="4" id="KW-1185">Reference proteome</keyword>
<feature type="region of interest" description="Disordered" evidence="2">
    <location>
        <begin position="67"/>
        <end position="115"/>
    </location>
</feature>
<evidence type="ECO:0000313" key="4">
    <source>
        <dbReference type="Proteomes" id="UP001301958"/>
    </source>
</evidence>
<keyword evidence="1" id="KW-0175">Coiled coil</keyword>
<dbReference type="Proteomes" id="UP001301958">
    <property type="component" value="Unassembled WGS sequence"/>
</dbReference>
<name>A0AAN7GSU9_9PEZI</name>
<feature type="region of interest" description="Disordered" evidence="2">
    <location>
        <begin position="490"/>
        <end position="531"/>
    </location>
</feature>
<dbReference type="EMBL" id="MU865415">
    <property type="protein sequence ID" value="KAK4223758.1"/>
    <property type="molecule type" value="Genomic_DNA"/>
</dbReference>
<organism evidence="3 4">
    <name type="scientific">Podospora fimiseda</name>
    <dbReference type="NCBI Taxonomy" id="252190"/>
    <lineage>
        <taxon>Eukaryota</taxon>
        <taxon>Fungi</taxon>
        <taxon>Dikarya</taxon>
        <taxon>Ascomycota</taxon>
        <taxon>Pezizomycotina</taxon>
        <taxon>Sordariomycetes</taxon>
        <taxon>Sordariomycetidae</taxon>
        <taxon>Sordariales</taxon>
        <taxon>Podosporaceae</taxon>
        <taxon>Podospora</taxon>
    </lineage>
</organism>
<dbReference type="AlphaFoldDB" id="A0AAN7GSU9"/>
<feature type="compositionally biased region" description="Acidic residues" evidence="2">
    <location>
        <begin position="570"/>
        <end position="579"/>
    </location>
</feature>
<feature type="compositionally biased region" description="Polar residues" evidence="2">
    <location>
        <begin position="557"/>
        <end position="566"/>
    </location>
</feature>
<sequence length="764" mass="83359">MMWDRLKTHSRQVVIPVDNNKIHMSVGYGSTTTTTTTTQIQKGGYSYSIKGGPPPPRPPRELLESLEVSSSHHEPALAPPPLREPLPRNPNRITVRASTNNNHHRSSSSVDLQSPAAAPIGQNYTVTVATTNYSYRYGGAEEISPPSSPEPDSEGAERYLPGDVSPIDDDDDPTGPQNHTNFPSGGAYRNAGSEQAGIRQSGRSPQRVATNNNNNSRAPTTNIPTMRREKRKQTAAAQLPRQTQADPPRDVPRWDPLTGEVRATVTSDRRPSQQVNPPDFGQGLGITSHAWASPQSSPTVTTQSFTDRWRRIAKKAAAVRDREPTTVHNNDVDPAAGAFTSSRPSWKGASGRTVIVDPVHDNPEVAPLRIPEKSSRRNMTPAHSNNKPGLTLGGALRRGETPPISPPASETLNRPGMREIPRNTAQTPLTQLQSQSGRSYPSPPLSGTPLVGGGDAASVAARELARDGFQTNMTVLPSPTFNTNAREANALRRKPPPVNTHQRQQDSISSLYSQPSPSPHATAPPPLALHIPDIVPSAQPPVNHEAWVQPPSRFSITTYATSNTGTTREEGDDSVEEDQPPVPSLPVELIKTGGSSRNSPVTSAIDQFMASPFSYHAEQPSMLASVNPAIARAQALSVERPGSRASDVNKTLPPAPPEVTAGEAQDRIAMLRAQSSALANRRINIERLITQMTEMMPTDKLMNSDEVIRKREQEKKKVEALEMELSEVKREEHEVGLKLHRAYKRQDREMEWDNTGLWVRRVTN</sequence>
<feature type="compositionally biased region" description="Pro residues" evidence="2">
    <location>
        <begin position="516"/>
        <end position="527"/>
    </location>
</feature>
<dbReference type="PANTHER" id="PTHR42023">
    <property type="entry name" value="BHLH DOMAIN-CONTAINING PROTEIN"/>
    <property type="match status" value="1"/>
</dbReference>
<reference evidence="3" key="2">
    <citation type="submission" date="2023-05" db="EMBL/GenBank/DDBJ databases">
        <authorList>
            <consortium name="Lawrence Berkeley National Laboratory"/>
            <person name="Steindorff A."/>
            <person name="Hensen N."/>
            <person name="Bonometti L."/>
            <person name="Westerberg I."/>
            <person name="Brannstrom I.O."/>
            <person name="Guillou S."/>
            <person name="Cros-Aarteil S."/>
            <person name="Calhoun S."/>
            <person name="Haridas S."/>
            <person name="Kuo A."/>
            <person name="Mondo S."/>
            <person name="Pangilinan J."/>
            <person name="Riley R."/>
            <person name="Labutti K."/>
            <person name="Andreopoulos B."/>
            <person name="Lipzen A."/>
            <person name="Chen C."/>
            <person name="Yanf M."/>
            <person name="Daum C."/>
            <person name="Ng V."/>
            <person name="Clum A."/>
            <person name="Ohm R."/>
            <person name="Martin F."/>
            <person name="Silar P."/>
            <person name="Natvig D."/>
            <person name="Lalanne C."/>
            <person name="Gautier V."/>
            <person name="Ament-Velasquez S.L."/>
            <person name="Kruys A."/>
            <person name="Hutchinson M.I."/>
            <person name="Powell A.J."/>
            <person name="Barry K."/>
            <person name="Miller A.N."/>
            <person name="Grigoriev I.V."/>
            <person name="Debuchy R."/>
            <person name="Gladieux P."/>
            <person name="Thoren M.H."/>
            <person name="Johannesson H."/>
        </authorList>
    </citation>
    <scope>NUCLEOTIDE SEQUENCE</scope>
    <source>
        <strain evidence="3">CBS 990.96</strain>
    </source>
</reference>